<dbReference type="Pfam" id="PF05721">
    <property type="entry name" value="PhyH"/>
    <property type="match status" value="1"/>
</dbReference>
<protein>
    <recommendedName>
        <fullName evidence="2">Phytanoyl-CoA dioxygenase</fullName>
    </recommendedName>
</protein>
<dbReference type="EMBL" id="UINC01058770">
    <property type="protein sequence ID" value="SVB81414.1"/>
    <property type="molecule type" value="Genomic_DNA"/>
</dbReference>
<dbReference type="Gene3D" id="2.60.120.620">
    <property type="entry name" value="q2cbj1_9rhob like domain"/>
    <property type="match status" value="1"/>
</dbReference>
<feature type="non-terminal residue" evidence="1">
    <location>
        <position position="330"/>
    </location>
</feature>
<name>A0A382H2E8_9ZZZZ</name>
<dbReference type="SUPFAM" id="SSF51197">
    <property type="entry name" value="Clavaminate synthase-like"/>
    <property type="match status" value="1"/>
</dbReference>
<dbReference type="InterPro" id="IPR008775">
    <property type="entry name" value="Phytyl_CoA_dOase-like"/>
</dbReference>
<organism evidence="1">
    <name type="scientific">marine metagenome</name>
    <dbReference type="NCBI Taxonomy" id="408172"/>
    <lineage>
        <taxon>unclassified sequences</taxon>
        <taxon>metagenomes</taxon>
        <taxon>ecological metagenomes</taxon>
    </lineage>
</organism>
<evidence type="ECO:0008006" key="2">
    <source>
        <dbReference type="Google" id="ProtNLM"/>
    </source>
</evidence>
<dbReference type="AlphaFoldDB" id="A0A382H2E8"/>
<reference evidence="1" key="1">
    <citation type="submission" date="2018-05" db="EMBL/GenBank/DDBJ databases">
        <authorList>
            <person name="Lanie J.A."/>
            <person name="Ng W.-L."/>
            <person name="Kazmierczak K.M."/>
            <person name="Andrzejewski T.M."/>
            <person name="Davidsen T.M."/>
            <person name="Wayne K.J."/>
            <person name="Tettelin H."/>
            <person name="Glass J.I."/>
            <person name="Rusch D."/>
            <person name="Podicherti R."/>
            <person name="Tsui H.-C.T."/>
            <person name="Winkler M.E."/>
        </authorList>
    </citation>
    <scope>NUCLEOTIDE SEQUENCE</scope>
</reference>
<evidence type="ECO:0000313" key="1">
    <source>
        <dbReference type="EMBL" id="SVB81414.1"/>
    </source>
</evidence>
<proteinExistence type="predicted"/>
<accession>A0A382H2E8</accession>
<sequence>MTSSILLTDEHLQNFVREGYVIVDADLPAEFHADVRGQIQRVFDTDGNPGNDILPRVPDLYRVLEQPTVAGALSSLLGSDYLLHPHRHCHLNPAGSPGQQMHQDSYERDQNVRHHRPRWLMAFYYPQDVDSKTGPSSIVPATQFLTWKSQHDSPRELPLVGKAGTVVIIHYDLWHRAMANVGAADRFMVKFLFTRMREPTDASWDHDGRDWPTSGGVDDAVCAHQWDWLRGATRRSAVAGAPLEVLAPRLQEEDELLRYDAAYQLARNGSEGISLLIDALRSEGVHRLESNLERSHTNPAQLDAAFGLSAAGIDAVAPVVDLLDEEQWWL</sequence>
<gene>
    <name evidence="1" type="ORF">METZ01_LOCUS234268</name>
</gene>